<feature type="transmembrane region" description="Helical" evidence="1">
    <location>
        <begin position="54"/>
        <end position="87"/>
    </location>
</feature>
<dbReference type="Proteomes" id="UP000334019">
    <property type="component" value="Chromosome"/>
</dbReference>
<organism evidence="2 3">
    <name type="scientific">Actinomarinicola tropica</name>
    <dbReference type="NCBI Taxonomy" id="2789776"/>
    <lineage>
        <taxon>Bacteria</taxon>
        <taxon>Bacillati</taxon>
        <taxon>Actinomycetota</taxon>
        <taxon>Acidimicrobiia</taxon>
        <taxon>Acidimicrobiales</taxon>
        <taxon>Iamiaceae</taxon>
        <taxon>Actinomarinicola</taxon>
    </lineage>
</organism>
<feature type="transmembrane region" description="Helical" evidence="1">
    <location>
        <begin position="12"/>
        <end position="34"/>
    </location>
</feature>
<dbReference type="RefSeq" id="WP_153760008.1">
    <property type="nucleotide sequence ID" value="NZ_CP045851.1"/>
</dbReference>
<accession>A0A5Q2RLU6</accession>
<dbReference type="KEGG" id="atq:GH723_12790"/>
<evidence type="ECO:0000313" key="2">
    <source>
        <dbReference type="EMBL" id="QGG95902.1"/>
    </source>
</evidence>
<gene>
    <name evidence="2" type="ORF">GH723_12790</name>
</gene>
<sequence>MRIRRWTALGGRLLLIGLGAVAWAVLATVVSFGQSDVNGGFFGEEPSWTPRSPIGWVASVLAWASWAVAATSLVAGAVVLLGALVLAVRRAVAPDDRIDQR</sequence>
<keyword evidence="1" id="KW-1133">Transmembrane helix</keyword>
<evidence type="ECO:0000256" key="1">
    <source>
        <dbReference type="SAM" id="Phobius"/>
    </source>
</evidence>
<evidence type="ECO:0000313" key="3">
    <source>
        <dbReference type="Proteomes" id="UP000334019"/>
    </source>
</evidence>
<keyword evidence="1" id="KW-0812">Transmembrane</keyword>
<reference evidence="2 3" key="1">
    <citation type="submission" date="2019-11" db="EMBL/GenBank/DDBJ databases">
        <authorList>
            <person name="He Y."/>
        </authorList>
    </citation>
    <scope>NUCLEOTIDE SEQUENCE [LARGE SCALE GENOMIC DNA]</scope>
    <source>
        <strain evidence="2 3">SCSIO 58843</strain>
    </source>
</reference>
<name>A0A5Q2RLU6_9ACTN</name>
<keyword evidence="1" id="KW-0472">Membrane</keyword>
<dbReference type="EMBL" id="CP045851">
    <property type="protein sequence ID" value="QGG95902.1"/>
    <property type="molecule type" value="Genomic_DNA"/>
</dbReference>
<keyword evidence="3" id="KW-1185">Reference proteome</keyword>
<protein>
    <submittedName>
        <fullName evidence="2">Uncharacterized protein</fullName>
    </submittedName>
</protein>
<dbReference type="AlphaFoldDB" id="A0A5Q2RLU6"/>
<proteinExistence type="predicted"/>